<proteinExistence type="predicted"/>
<reference evidence="1" key="1">
    <citation type="journal article" date="2023" name="Insect Mol. Biol.">
        <title>Genome sequencing provides insights into the evolution of gene families encoding plant cell wall-degrading enzymes in longhorned beetles.</title>
        <authorList>
            <person name="Shin N.R."/>
            <person name="Okamura Y."/>
            <person name="Kirsch R."/>
            <person name="Pauchet Y."/>
        </authorList>
    </citation>
    <scope>NUCLEOTIDE SEQUENCE</scope>
    <source>
        <strain evidence="1">RBIC_L_NR</strain>
    </source>
</reference>
<comment type="caution">
    <text evidence="1">The sequence shown here is derived from an EMBL/GenBank/DDBJ whole genome shotgun (WGS) entry which is preliminary data.</text>
</comment>
<sequence>MDGSGLQDLFSTAYALTSTEKILTAHAYSRALRAHSLAQLALATLVFQRIDVTDDEHSAAADMLLAVADIGLQHVKATKDDYHDIIKLKHEAYYKDEPTCYSLGITQNAFMDEYTMSALTEGMTLVAKCKYNGDIVGAAINEATHPWDPDMREKFACNLRCAKVRQLQLFYAYIQRLPDIWNRKKGIALRLLHDSREIAADCGYKVVRCDATSEYT</sequence>
<dbReference type="EMBL" id="JANEYF010003956">
    <property type="protein sequence ID" value="KAJ8932858.1"/>
    <property type="molecule type" value="Genomic_DNA"/>
</dbReference>
<evidence type="ECO:0000313" key="1">
    <source>
        <dbReference type="EMBL" id="KAJ8932858.1"/>
    </source>
</evidence>
<dbReference type="Gene3D" id="3.40.630.30">
    <property type="match status" value="1"/>
</dbReference>
<accession>A0AAV8X1I8</accession>
<dbReference type="SUPFAM" id="SSF55729">
    <property type="entry name" value="Acyl-CoA N-acyltransferases (Nat)"/>
    <property type="match status" value="1"/>
</dbReference>
<gene>
    <name evidence="1" type="ORF">NQ314_014386</name>
</gene>
<keyword evidence="2" id="KW-1185">Reference proteome</keyword>
<protein>
    <submittedName>
        <fullName evidence="1">Uncharacterized protein</fullName>
    </submittedName>
</protein>
<name>A0AAV8X1I8_9CUCU</name>
<dbReference type="Proteomes" id="UP001162156">
    <property type="component" value="Unassembled WGS sequence"/>
</dbReference>
<dbReference type="InterPro" id="IPR016181">
    <property type="entry name" value="Acyl_CoA_acyltransferase"/>
</dbReference>
<dbReference type="AlphaFoldDB" id="A0AAV8X1I8"/>
<evidence type="ECO:0000313" key="2">
    <source>
        <dbReference type="Proteomes" id="UP001162156"/>
    </source>
</evidence>
<organism evidence="1 2">
    <name type="scientific">Rhamnusium bicolor</name>
    <dbReference type="NCBI Taxonomy" id="1586634"/>
    <lineage>
        <taxon>Eukaryota</taxon>
        <taxon>Metazoa</taxon>
        <taxon>Ecdysozoa</taxon>
        <taxon>Arthropoda</taxon>
        <taxon>Hexapoda</taxon>
        <taxon>Insecta</taxon>
        <taxon>Pterygota</taxon>
        <taxon>Neoptera</taxon>
        <taxon>Endopterygota</taxon>
        <taxon>Coleoptera</taxon>
        <taxon>Polyphaga</taxon>
        <taxon>Cucujiformia</taxon>
        <taxon>Chrysomeloidea</taxon>
        <taxon>Cerambycidae</taxon>
        <taxon>Lepturinae</taxon>
        <taxon>Rhagiini</taxon>
        <taxon>Rhamnusium</taxon>
    </lineage>
</organism>